<keyword evidence="2" id="KW-1185">Reference proteome</keyword>
<evidence type="ECO:0008006" key="3">
    <source>
        <dbReference type="Google" id="ProtNLM"/>
    </source>
</evidence>
<dbReference type="EMBL" id="CAXAMN010024995">
    <property type="protein sequence ID" value="CAK9091649.1"/>
    <property type="molecule type" value="Genomic_DNA"/>
</dbReference>
<organism evidence="1 2">
    <name type="scientific">Durusdinium trenchii</name>
    <dbReference type="NCBI Taxonomy" id="1381693"/>
    <lineage>
        <taxon>Eukaryota</taxon>
        <taxon>Sar</taxon>
        <taxon>Alveolata</taxon>
        <taxon>Dinophyceae</taxon>
        <taxon>Suessiales</taxon>
        <taxon>Symbiodiniaceae</taxon>
        <taxon>Durusdinium</taxon>
    </lineage>
</organism>
<reference evidence="1 2" key="1">
    <citation type="submission" date="2024-02" db="EMBL/GenBank/DDBJ databases">
        <authorList>
            <person name="Chen Y."/>
            <person name="Shah S."/>
            <person name="Dougan E. K."/>
            <person name="Thang M."/>
            <person name="Chan C."/>
        </authorList>
    </citation>
    <scope>NUCLEOTIDE SEQUENCE [LARGE SCALE GENOMIC DNA]</scope>
</reference>
<protein>
    <recommendedName>
        <fullName evidence="3">Secreted protein</fullName>
    </recommendedName>
</protein>
<name>A0ABP0QTN3_9DINO</name>
<sequence>MILRLLQAGARGISSCVAGMRKWRTCALTSLLSTEHTFPLSSTTTCAQSMGPQQHGLRFSVMRLIVCFVHIVLNLSMLQGKRPQVSCHGGHSCKVCSHKLFAWAVVVFQLLHAAA</sequence>
<dbReference type="Proteomes" id="UP001642484">
    <property type="component" value="Unassembled WGS sequence"/>
</dbReference>
<evidence type="ECO:0000313" key="2">
    <source>
        <dbReference type="Proteomes" id="UP001642484"/>
    </source>
</evidence>
<evidence type="ECO:0000313" key="1">
    <source>
        <dbReference type="EMBL" id="CAK9091649.1"/>
    </source>
</evidence>
<accession>A0ABP0QTN3</accession>
<proteinExistence type="predicted"/>
<comment type="caution">
    <text evidence="1">The sequence shown here is derived from an EMBL/GenBank/DDBJ whole genome shotgun (WGS) entry which is preliminary data.</text>
</comment>
<gene>
    <name evidence="1" type="ORF">CCMP2556_LOCUS43930</name>
</gene>